<evidence type="ECO:0000256" key="3">
    <source>
        <dbReference type="ARBA" id="ARBA00022989"/>
    </source>
</evidence>
<comment type="subcellular location">
    <subcellularLocation>
        <location evidence="1">Membrane</location>
        <topology evidence="1">Multi-pass membrane protein</topology>
    </subcellularLocation>
</comment>
<dbReference type="AlphaFoldDB" id="A0A9P4QP94"/>
<feature type="transmembrane region" description="Helical" evidence="7">
    <location>
        <begin position="223"/>
        <end position="243"/>
    </location>
</feature>
<feature type="region of interest" description="Disordered" evidence="6">
    <location>
        <begin position="296"/>
        <end position="354"/>
    </location>
</feature>
<evidence type="ECO:0000256" key="2">
    <source>
        <dbReference type="ARBA" id="ARBA00022692"/>
    </source>
</evidence>
<dbReference type="OrthoDB" id="10017208at2759"/>
<evidence type="ECO:0000313" key="9">
    <source>
        <dbReference type="EMBL" id="KAF2731147.1"/>
    </source>
</evidence>
<dbReference type="InterPro" id="IPR052337">
    <property type="entry name" value="SAT4-like"/>
</dbReference>
<name>A0A9P4QP94_9PLEO</name>
<proteinExistence type="inferred from homology"/>
<dbReference type="Proteomes" id="UP000799444">
    <property type="component" value="Unassembled WGS sequence"/>
</dbReference>
<evidence type="ECO:0000313" key="10">
    <source>
        <dbReference type="Proteomes" id="UP000799444"/>
    </source>
</evidence>
<comment type="caution">
    <text evidence="9">The sequence shown here is derived from an EMBL/GenBank/DDBJ whole genome shotgun (WGS) entry which is preliminary data.</text>
</comment>
<organism evidence="9 10">
    <name type="scientific">Polyplosphaeria fusca</name>
    <dbReference type="NCBI Taxonomy" id="682080"/>
    <lineage>
        <taxon>Eukaryota</taxon>
        <taxon>Fungi</taxon>
        <taxon>Dikarya</taxon>
        <taxon>Ascomycota</taxon>
        <taxon>Pezizomycotina</taxon>
        <taxon>Dothideomycetes</taxon>
        <taxon>Pleosporomycetidae</taxon>
        <taxon>Pleosporales</taxon>
        <taxon>Tetraplosphaeriaceae</taxon>
        <taxon>Polyplosphaeria</taxon>
    </lineage>
</organism>
<evidence type="ECO:0000256" key="4">
    <source>
        <dbReference type="ARBA" id="ARBA00023136"/>
    </source>
</evidence>
<keyword evidence="10" id="KW-1185">Reference proteome</keyword>
<evidence type="ECO:0000256" key="5">
    <source>
        <dbReference type="ARBA" id="ARBA00038359"/>
    </source>
</evidence>
<feature type="transmembrane region" description="Helical" evidence="7">
    <location>
        <begin position="187"/>
        <end position="211"/>
    </location>
</feature>
<feature type="transmembrane region" description="Helical" evidence="7">
    <location>
        <begin position="135"/>
        <end position="155"/>
    </location>
</feature>
<keyword evidence="4 7" id="KW-0472">Membrane</keyword>
<protein>
    <recommendedName>
        <fullName evidence="8">Rhodopsin domain-containing protein</fullName>
    </recommendedName>
</protein>
<gene>
    <name evidence="9" type="ORF">EJ04DRAFT_579379</name>
</gene>
<dbReference type="GO" id="GO:0016020">
    <property type="term" value="C:membrane"/>
    <property type="evidence" value="ECO:0007669"/>
    <property type="project" value="UniProtKB-SubCell"/>
</dbReference>
<feature type="transmembrane region" description="Helical" evidence="7">
    <location>
        <begin position="105"/>
        <end position="123"/>
    </location>
</feature>
<comment type="similarity">
    <text evidence="5">Belongs to the SAT4 family.</text>
</comment>
<dbReference type="InterPro" id="IPR049326">
    <property type="entry name" value="Rhodopsin_dom_fungi"/>
</dbReference>
<evidence type="ECO:0000256" key="1">
    <source>
        <dbReference type="ARBA" id="ARBA00004141"/>
    </source>
</evidence>
<evidence type="ECO:0000256" key="6">
    <source>
        <dbReference type="SAM" id="MobiDB-lite"/>
    </source>
</evidence>
<dbReference type="EMBL" id="ML996202">
    <property type="protein sequence ID" value="KAF2731147.1"/>
    <property type="molecule type" value="Genomic_DNA"/>
</dbReference>
<keyword evidence="2 7" id="KW-0812">Transmembrane</keyword>
<evidence type="ECO:0000256" key="7">
    <source>
        <dbReference type="SAM" id="Phobius"/>
    </source>
</evidence>
<sequence length="381" mass="42466">MAAPNVVDLEVNSGGRRLVITLTVFIFFDFVFICTRFYARRIKKKYLEINDWAILVGFIFLLATYALQIVQVVHNGLGMPVTWIVTNLGIPRVQTLFKCTFASNILWNVCIMAIKLSILHLYLSLFSSVRTMKRLVFVTMVLTVITHTAFIIEVLSLCRPLAYFWHQGLTAMKGTCPSGKQGQIARFVPGLLSLLLDIVIFVLPIPLLWTLRMPTTKKIATTAVFGVGFGIVIVAAVRLRYIFEEDSTIEFAITGAVEPMVGIMVCCTPMLQPVISHITGGRISLWASRRSTKNPSLSAPSSWPQHSQKSYASGAKAGKTRTHERMGDEDELIEMDKRSGPQTPEDGGNWISVVEEGGIRITRDVLVDTRPKSSKADGRWK</sequence>
<evidence type="ECO:0000259" key="8">
    <source>
        <dbReference type="Pfam" id="PF20684"/>
    </source>
</evidence>
<feature type="transmembrane region" description="Helical" evidence="7">
    <location>
        <begin position="51"/>
        <end position="70"/>
    </location>
</feature>
<feature type="domain" description="Rhodopsin" evidence="8">
    <location>
        <begin position="36"/>
        <end position="276"/>
    </location>
</feature>
<reference evidence="9" key="1">
    <citation type="journal article" date="2020" name="Stud. Mycol.">
        <title>101 Dothideomycetes genomes: a test case for predicting lifestyles and emergence of pathogens.</title>
        <authorList>
            <person name="Haridas S."/>
            <person name="Albert R."/>
            <person name="Binder M."/>
            <person name="Bloem J."/>
            <person name="Labutti K."/>
            <person name="Salamov A."/>
            <person name="Andreopoulos B."/>
            <person name="Baker S."/>
            <person name="Barry K."/>
            <person name="Bills G."/>
            <person name="Bluhm B."/>
            <person name="Cannon C."/>
            <person name="Castanera R."/>
            <person name="Culley D."/>
            <person name="Daum C."/>
            <person name="Ezra D."/>
            <person name="Gonzalez J."/>
            <person name="Henrissat B."/>
            <person name="Kuo A."/>
            <person name="Liang C."/>
            <person name="Lipzen A."/>
            <person name="Lutzoni F."/>
            <person name="Magnuson J."/>
            <person name="Mondo S."/>
            <person name="Nolan M."/>
            <person name="Ohm R."/>
            <person name="Pangilinan J."/>
            <person name="Park H.-J."/>
            <person name="Ramirez L."/>
            <person name="Alfaro M."/>
            <person name="Sun H."/>
            <person name="Tritt A."/>
            <person name="Yoshinaga Y."/>
            <person name="Zwiers L.-H."/>
            <person name="Turgeon B."/>
            <person name="Goodwin S."/>
            <person name="Spatafora J."/>
            <person name="Crous P."/>
            <person name="Grigoriev I."/>
        </authorList>
    </citation>
    <scope>NUCLEOTIDE SEQUENCE</scope>
    <source>
        <strain evidence="9">CBS 125425</strain>
    </source>
</reference>
<dbReference type="Pfam" id="PF20684">
    <property type="entry name" value="Fung_rhodopsin"/>
    <property type="match status" value="1"/>
</dbReference>
<keyword evidence="3 7" id="KW-1133">Transmembrane helix</keyword>
<accession>A0A9P4QP94</accession>
<feature type="transmembrane region" description="Helical" evidence="7">
    <location>
        <begin position="18"/>
        <end position="39"/>
    </location>
</feature>
<dbReference type="PANTHER" id="PTHR33048:SF57">
    <property type="entry name" value="INTEGRAL MEMBRANE PROTEIN-RELATED"/>
    <property type="match status" value="1"/>
</dbReference>
<dbReference type="PANTHER" id="PTHR33048">
    <property type="entry name" value="PTH11-LIKE INTEGRAL MEMBRANE PROTEIN (AFU_ORTHOLOGUE AFUA_5G11245)"/>
    <property type="match status" value="1"/>
</dbReference>
<feature type="compositionally biased region" description="Polar residues" evidence="6">
    <location>
        <begin position="296"/>
        <end position="311"/>
    </location>
</feature>